<dbReference type="EMBL" id="CAJVPK010001114">
    <property type="protein sequence ID" value="CAG8571601.1"/>
    <property type="molecule type" value="Genomic_DNA"/>
</dbReference>
<name>A0A9N9G1Y3_9GLOM</name>
<dbReference type="AlphaFoldDB" id="A0A9N9G1Y3"/>
<proteinExistence type="predicted"/>
<evidence type="ECO:0000313" key="1">
    <source>
        <dbReference type="EMBL" id="CAG8571601.1"/>
    </source>
</evidence>
<organism evidence="1 2">
    <name type="scientific">Diversispora eburnea</name>
    <dbReference type="NCBI Taxonomy" id="1213867"/>
    <lineage>
        <taxon>Eukaryota</taxon>
        <taxon>Fungi</taxon>
        <taxon>Fungi incertae sedis</taxon>
        <taxon>Mucoromycota</taxon>
        <taxon>Glomeromycotina</taxon>
        <taxon>Glomeromycetes</taxon>
        <taxon>Diversisporales</taxon>
        <taxon>Diversisporaceae</taxon>
        <taxon>Diversispora</taxon>
    </lineage>
</organism>
<protein>
    <submittedName>
        <fullName evidence="1">3702_t:CDS:1</fullName>
    </submittedName>
</protein>
<feature type="non-terminal residue" evidence="1">
    <location>
        <position position="1"/>
    </location>
</feature>
<evidence type="ECO:0000313" key="2">
    <source>
        <dbReference type="Proteomes" id="UP000789706"/>
    </source>
</evidence>
<sequence length="311" mass="35291">MIEKIGILVVKNIKCTLNHNVIHQRLSFLHKRRVCLTVQYGNNEKSTKSARLKDHDGRKEANYTESITLLVTEAAGEFKITCHDGNDVGPILGITRDTLTDVLNENEPPDNDIGNGRKVQLGLFRNKENVGGVTLYLMFLAMEAPKERMRQLEALRGQIIGIMIIDNIKVKNLNGHKGCLRVILGNEKESTEKYFNTTDTECPHGIILPVVASPDSDFSMLLQIYYSRTEFGDHRINFSSQHEDLWIKLMNSGQVSVPEISFYTGSNLAATRKKNLSNPTNEKLDWYGECFMVLLDNTFFDIKNYPHRSEA</sequence>
<accession>A0A9N9G1Y3</accession>
<reference evidence="1" key="1">
    <citation type="submission" date="2021-06" db="EMBL/GenBank/DDBJ databases">
        <authorList>
            <person name="Kallberg Y."/>
            <person name="Tangrot J."/>
            <person name="Rosling A."/>
        </authorList>
    </citation>
    <scope>NUCLEOTIDE SEQUENCE</scope>
    <source>
        <strain evidence="1">AZ414A</strain>
    </source>
</reference>
<dbReference type="OrthoDB" id="2468654at2759"/>
<keyword evidence="2" id="KW-1185">Reference proteome</keyword>
<comment type="caution">
    <text evidence="1">The sequence shown here is derived from an EMBL/GenBank/DDBJ whole genome shotgun (WGS) entry which is preliminary data.</text>
</comment>
<gene>
    <name evidence="1" type="ORF">DEBURN_LOCUS8110</name>
</gene>
<dbReference type="Proteomes" id="UP000789706">
    <property type="component" value="Unassembled WGS sequence"/>
</dbReference>